<dbReference type="Gene3D" id="3.20.20.140">
    <property type="entry name" value="Metal-dependent hydrolases"/>
    <property type="match status" value="1"/>
</dbReference>
<dbReference type="EMBL" id="BMJS01000028">
    <property type="protein sequence ID" value="GGG03757.1"/>
    <property type="molecule type" value="Genomic_DNA"/>
</dbReference>
<keyword evidence="4" id="KW-1185">Reference proteome</keyword>
<dbReference type="AlphaFoldDB" id="A0A8J3E9R9"/>
<evidence type="ECO:0000259" key="2">
    <source>
        <dbReference type="Pfam" id="PF04909"/>
    </source>
</evidence>
<dbReference type="InterPro" id="IPR052350">
    <property type="entry name" value="Metallo-dep_Lactonases"/>
</dbReference>
<dbReference type="PANTHER" id="PTHR43569:SF2">
    <property type="entry name" value="AMIDOHYDROLASE-RELATED DOMAIN-CONTAINING PROTEIN"/>
    <property type="match status" value="1"/>
</dbReference>
<gene>
    <name evidence="3" type="ORF">GCM10010995_21510</name>
</gene>
<dbReference type="GO" id="GO:0016787">
    <property type="term" value="F:hydrolase activity"/>
    <property type="evidence" value="ECO:0007669"/>
    <property type="project" value="InterPro"/>
</dbReference>
<accession>A0A8J3E9R9</accession>
<sequence length="279" mass="32411">MQVIDTHVHFWDLNQKINSWVLNQSNETLKQDFLPQTLQQKMQDKLYGAVHIEAHDSRIDTEVEIKWLMAVAQKCPEIQIKHIAYVDMTLPKVPFIAKLDKLKQYPQVVGIRHILAYEQDVDYCPESQDLSTHANVIANLQILADYNLIFDCQAYPRQLLNLAPHLKASRVKTAIEHCGLPLWENDEQRQLWQQTMRVLSEIEQVALKLSGLQMLGQLAHSKAIIDYAIDCFSYQRLMYASNNPVCFRDNPLEWFKTLDQACAGKGEVFYDNALIFYQF</sequence>
<organism evidence="3 4">
    <name type="scientific">Cysteiniphilum litorale</name>
    <dbReference type="NCBI Taxonomy" id="2056700"/>
    <lineage>
        <taxon>Bacteria</taxon>
        <taxon>Pseudomonadati</taxon>
        <taxon>Pseudomonadota</taxon>
        <taxon>Gammaproteobacteria</taxon>
        <taxon>Thiotrichales</taxon>
        <taxon>Fastidiosibacteraceae</taxon>
        <taxon>Cysteiniphilum</taxon>
    </lineage>
</organism>
<dbReference type="Pfam" id="PF04909">
    <property type="entry name" value="Amidohydro_2"/>
    <property type="match status" value="1"/>
</dbReference>
<dbReference type="RefSeq" id="WP_157968307.1">
    <property type="nucleotide sequence ID" value="NZ_BMJS01000028.1"/>
</dbReference>
<dbReference type="InterPro" id="IPR032466">
    <property type="entry name" value="Metal_Hydrolase"/>
</dbReference>
<dbReference type="OrthoDB" id="9787654at2"/>
<dbReference type="Proteomes" id="UP000636949">
    <property type="component" value="Unassembled WGS sequence"/>
</dbReference>
<evidence type="ECO:0000313" key="4">
    <source>
        <dbReference type="Proteomes" id="UP000636949"/>
    </source>
</evidence>
<evidence type="ECO:0000313" key="3">
    <source>
        <dbReference type="EMBL" id="GGG03757.1"/>
    </source>
</evidence>
<comment type="caution">
    <text evidence="3">The sequence shown here is derived from an EMBL/GenBank/DDBJ whole genome shotgun (WGS) entry which is preliminary data.</text>
</comment>
<dbReference type="PANTHER" id="PTHR43569">
    <property type="entry name" value="AMIDOHYDROLASE"/>
    <property type="match status" value="1"/>
</dbReference>
<reference evidence="3" key="2">
    <citation type="submission" date="2020-09" db="EMBL/GenBank/DDBJ databases">
        <authorList>
            <person name="Sun Q."/>
            <person name="Zhou Y."/>
        </authorList>
    </citation>
    <scope>NUCLEOTIDE SEQUENCE</scope>
    <source>
        <strain evidence="3">CGMCC 1.15758</strain>
    </source>
</reference>
<evidence type="ECO:0000256" key="1">
    <source>
        <dbReference type="ARBA" id="ARBA00038310"/>
    </source>
</evidence>
<feature type="domain" description="Amidohydrolase-related" evidence="2">
    <location>
        <begin position="4"/>
        <end position="278"/>
    </location>
</feature>
<comment type="similarity">
    <text evidence="1">Belongs to the metallo-dependent hydrolases superfamily.</text>
</comment>
<name>A0A8J3E9R9_9GAMM</name>
<proteinExistence type="inferred from homology"/>
<reference evidence="3" key="1">
    <citation type="journal article" date="2014" name="Int. J. Syst. Evol. Microbiol.">
        <title>Complete genome sequence of Corynebacterium casei LMG S-19264T (=DSM 44701T), isolated from a smear-ripened cheese.</title>
        <authorList>
            <consortium name="US DOE Joint Genome Institute (JGI-PGF)"/>
            <person name="Walter F."/>
            <person name="Albersmeier A."/>
            <person name="Kalinowski J."/>
            <person name="Ruckert C."/>
        </authorList>
    </citation>
    <scope>NUCLEOTIDE SEQUENCE</scope>
    <source>
        <strain evidence="3">CGMCC 1.15758</strain>
    </source>
</reference>
<dbReference type="SUPFAM" id="SSF51556">
    <property type="entry name" value="Metallo-dependent hydrolases"/>
    <property type="match status" value="1"/>
</dbReference>
<protein>
    <submittedName>
        <fullName evidence="3">Amidohydrolase</fullName>
    </submittedName>
</protein>
<dbReference type="InterPro" id="IPR006680">
    <property type="entry name" value="Amidohydro-rel"/>
</dbReference>